<sequence length="117" mass="13335">MVDFKKVKAPNNTITRNPAVLASKADNIYEAVAVIGKRANQISVEMKEELSRKLQEFASYADNLEEIFENREQIEISKYYERLPKPVLIATQEFEDGDIYFRASSKDKVEANSAGEE</sequence>
<evidence type="ECO:0000313" key="4">
    <source>
        <dbReference type="Proteomes" id="UP000646484"/>
    </source>
</evidence>
<keyword evidence="4" id="KW-1185">Reference proteome</keyword>
<dbReference type="RefSeq" id="WP_099293907.1">
    <property type="nucleotide sequence ID" value="NZ_JACOOH010000010.1"/>
</dbReference>
<accession>A0ABR7D7U5</accession>
<protein>
    <submittedName>
        <fullName evidence="3">DNA-directed RNA polymerase subunit omega</fullName>
    </submittedName>
</protein>
<dbReference type="InterPro" id="IPR006110">
    <property type="entry name" value="Pol_omega/Rpo6/RPB6"/>
</dbReference>
<dbReference type="GO" id="GO:0000428">
    <property type="term" value="C:DNA-directed RNA polymerase complex"/>
    <property type="evidence" value="ECO:0007669"/>
    <property type="project" value="UniProtKB-KW"/>
</dbReference>
<evidence type="ECO:0000313" key="3">
    <source>
        <dbReference type="EMBL" id="MBC5623400.1"/>
    </source>
</evidence>
<organism evidence="3 4">
    <name type="scientific">Butyricimonas hominis</name>
    <dbReference type="NCBI Taxonomy" id="2763032"/>
    <lineage>
        <taxon>Bacteria</taxon>
        <taxon>Pseudomonadati</taxon>
        <taxon>Bacteroidota</taxon>
        <taxon>Bacteroidia</taxon>
        <taxon>Bacteroidales</taxon>
        <taxon>Odoribacteraceae</taxon>
        <taxon>Butyricimonas</taxon>
    </lineage>
</organism>
<keyword evidence="2" id="KW-0804">Transcription</keyword>
<keyword evidence="1 3" id="KW-0240">DNA-directed RNA polymerase</keyword>
<comment type="caution">
    <text evidence="3">The sequence shown here is derived from an EMBL/GenBank/DDBJ whole genome shotgun (WGS) entry which is preliminary data.</text>
</comment>
<proteinExistence type="predicted"/>
<evidence type="ECO:0000256" key="1">
    <source>
        <dbReference type="ARBA" id="ARBA00022478"/>
    </source>
</evidence>
<dbReference type="EMBL" id="JACOOH010000010">
    <property type="protein sequence ID" value="MBC5623400.1"/>
    <property type="molecule type" value="Genomic_DNA"/>
</dbReference>
<dbReference type="Pfam" id="PF01192">
    <property type="entry name" value="RNA_pol_Rpb6"/>
    <property type="match status" value="1"/>
</dbReference>
<gene>
    <name evidence="3" type="ORF">H8S64_20085</name>
</gene>
<evidence type="ECO:0000256" key="2">
    <source>
        <dbReference type="ARBA" id="ARBA00023163"/>
    </source>
</evidence>
<dbReference type="SMART" id="SM01409">
    <property type="entry name" value="RNA_pol_Rpb6"/>
    <property type="match status" value="1"/>
</dbReference>
<name>A0ABR7D7U5_9BACT</name>
<dbReference type="Proteomes" id="UP000646484">
    <property type="component" value="Unassembled WGS sequence"/>
</dbReference>
<reference evidence="3 4" key="1">
    <citation type="submission" date="2020-08" db="EMBL/GenBank/DDBJ databases">
        <title>Genome public.</title>
        <authorList>
            <person name="Liu C."/>
            <person name="Sun Q."/>
        </authorList>
    </citation>
    <scope>NUCLEOTIDE SEQUENCE [LARGE SCALE GENOMIC DNA]</scope>
    <source>
        <strain evidence="3 4">NSJ-56</strain>
    </source>
</reference>